<keyword evidence="1" id="KW-0472">Membrane</keyword>
<feature type="transmembrane region" description="Helical" evidence="1">
    <location>
        <begin position="6"/>
        <end position="25"/>
    </location>
</feature>
<feature type="domain" description="Nucleoside transporter/FeoB GTPase Gate" evidence="3">
    <location>
        <begin position="3"/>
        <end position="100"/>
    </location>
</feature>
<dbReference type="Pfam" id="PF07670">
    <property type="entry name" value="Gate"/>
    <property type="match status" value="1"/>
</dbReference>
<evidence type="ECO:0000259" key="3">
    <source>
        <dbReference type="Pfam" id="PF07670"/>
    </source>
</evidence>
<evidence type="ECO:0000313" key="4">
    <source>
        <dbReference type="EMBL" id="KAK2172994.1"/>
    </source>
</evidence>
<feature type="domain" description="Concentrative nucleoside transporter C-terminal" evidence="2">
    <location>
        <begin position="105"/>
        <end position="346"/>
    </location>
</feature>
<dbReference type="GO" id="GO:0005415">
    <property type="term" value="F:nucleoside:sodium symporter activity"/>
    <property type="evidence" value="ECO:0007669"/>
    <property type="project" value="TreeGrafter"/>
</dbReference>
<dbReference type="AlphaFoldDB" id="A0AAD9KKV2"/>
<dbReference type="PANTHER" id="PTHR10590:SF4">
    <property type="entry name" value="SOLUTE CARRIER FAMILY 28 MEMBER 3"/>
    <property type="match status" value="1"/>
</dbReference>
<feature type="transmembrane region" description="Helical" evidence="1">
    <location>
        <begin position="106"/>
        <end position="125"/>
    </location>
</feature>
<feature type="transmembrane region" description="Helical" evidence="1">
    <location>
        <begin position="326"/>
        <end position="345"/>
    </location>
</feature>
<evidence type="ECO:0000313" key="5">
    <source>
        <dbReference type="Proteomes" id="UP001209878"/>
    </source>
</evidence>
<organism evidence="4 5">
    <name type="scientific">Ridgeia piscesae</name>
    <name type="common">Tubeworm</name>
    <dbReference type="NCBI Taxonomy" id="27915"/>
    <lineage>
        <taxon>Eukaryota</taxon>
        <taxon>Metazoa</taxon>
        <taxon>Spiralia</taxon>
        <taxon>Lophotrochozoa</taxon>
        <taxon>Annelida</taxon>
        <taxon>Polychaeta</taxon>
        <taxon>Sedentaria</taxon>
        <taxon>Canalipalpata</taxon>
        <taxon>Sabellida</taxon>
        <taxon>Siboglinidae</taxon>
        <taxon>Ridgeia</taxon>
    </lineage>
</organism>
<sequence>MTLQVLPIGVFISTVISVLYYIGVMQVIIRKVAWLLSVTLGTTAGESLNATANFFLSMDQAVLLIRPLVPVLTRSELHAIMTAGFATVSTGTLAGYIMFGVPAKHLIAAAIMSVPAALTVSKILMPETEKSHTTTEDVECMPHSHLRNVIEAAAHGAAQSIKMLSSIAATLIAFIAVISFVNSVLTWLGERVGIEGVTLEWICSYALWPVAFLMGADIADCPKVAELVGVKTFVNEYLAYSQLGHLIANRAVWQEHVANNGSYYYVGQDIVLDGTESTLVNGILSERSEVITTYALCGFSNLASIGMILAVLGPLAPARKGEAAKLALRAMIAGNIACFMTASIAGRRRRYTRARPGRVWDFKARVSAPRVYLFPFNITFL</sequence>
<keyword evidence="1" id="KW-1133">Transmembrane helix</keyword>
<evidence type="ECO:0008006" key="6">
    <source>
        <dbReference type="Google" id="ProtNLM"/>
    </source>
</evidence>
<keyword evidence="1" id="KW-0812">Transmembrane</keyword>
<dbReference type="Pfam" id="PF07662">
    <property type="entry name" value="Nucleos_tra2_C"/>
    <property type="match status" value="1"/>
</dbReference>
<gene>
    <name evidence="4" type="ORF">NP493_914g00026</name>
</gene>
<feature type="transmembrane region" description="Helical" evidence="1">
    <location>
        <begin position="77"/>
        <end position="99"/>
    </location>
</feature>
<dbReference type="InterPro" id="IPR011642">
    <property type="entry name" value="Gate_dom"/>
</dbReference>
<evidence type="ECO:0000256" key="1">
    <source>
        <dbReference type="SAM" id="Phobius"/>
    </source>
</evidence>
<feature type="transmembrane region" description="Helical" evidence="1">
    <location>
        <begin position="293"/>
        <end position="314"/>
    </location>
</feature>
<accession>A0AAD9KKV2</accession>
<protein>
    <recommendedName>
        <fullName evidence="6">Concentrative nucleoside transporter C-terminal domain-containing protein</fullName>
    </recommendedName>
</protein>
<dbReference type="GO" id="GO:0005886">
    <property type="term" value="C:plasma membrane"/>
    <property type="evidence" value="ECO:0007669"/>
    <property type="project" value="TreeGrafter"/>
</dbReference>
<dbReference type="PANTHER" id="PTHR10590">
    <property type="entry name" value="SODIUM/NUCLEOSIDE COTRANSPORTER"/>
    <property type="match status" value="1"/>
</dbReference>
<proteinExistence type="predicted"/>
<feature type="transmembrane region" description="Helical" evidence="1">
    <location>
        <begin position="167"/>
        <end position="188"/>
    </location>
</feature>
<name>A0AAD9KKV2_RIDPI</name>
<evidence type="ECO:0000259" key="2">
    <source>
        <dbReference type="Pfam" id="PF07662"/>
    </source>
</evidence>
<keyword evidence="5" id="KW-1185">Reference proteome</keyword>
<dbReference type="InterPro" id="IPR008276">
    <property type="entry name" value="C_nuclsd_transpt"/>
</dbReference>
<comment type="caution">
    <text evidence="4">The sequence shown here is derived from an EMBL/GenBank/DDBJ whole genome shotgun (WGS) entry which is preliminary data.</text>
</comment>
<dbReference type="EMBL" id="JAODUO010000913">
    <property type="protein sequence ID" value="KAK2172994.1"/>
    <property type="molecule type" value="Genomic_DNA"/>
</dbReference>
<dbReference type="Proteomes" id="UP001209878">
    <property type="component" value="Unassembled WGS sequence"/>
</dbReference>
<dbReference type="InterPro" id="IPR011657">
    <property type="entry name" value="CNT_C_dom"/>
</dbReference>
<reference evidence="4" key="1">
    <citation type="journal article" date="2023" name="Mol. Biol. Evol.">
        <title>Third-Generation Sequencing Reveals the Adaptive Role of the Epigenome in Three Deep-Sea Polychaetes.</title>
        <authorList>
            <person name="Perez M."/>
            <person name="Aroh O."/>
            <person name="Sun Y."/>
            <person name="Lan Y."/>
            <person name="Juniper S.K."/>
            <person name="Young C.R."/>
            <person name="Angers B."/>
            <person name="Qian P.Y."/>
        </authorList>
    </citation>
    <scope>NUCLEOTIDE SEQUENCE</scope>
    <source>
        <strain evidence="4">R07B-5</strain>
    </source>
</reference>